<gene>
    <name evidence="2" type="ORF">BU24DRAFT_160085</name>
</gene>
<feature type="chain" id="PRO_5025624597" evidence="1">
    <location>
        <begin position="30"/>
        <end position="134"/>
    </location>
</feature>
<feature type="signal peptide" evidence="1">
    <location>
        <begin position="1"/>
        <end position="29"/>
    </location>
</feature>
<reference evidence="2" key="1">
    <citation type="journal article" date="2020" name="Stud. Mycol.">
        <title>101 Dothideomycetes genomes: a test case for predicting lifestyles and emergence of pathogens.</title>
        <authorList>
            <person name="Haridas S."/>
            <person name="Albert R."/>
            <person name="Binder M."/>
            <person name="Bloem J."/>
            <person name="Labutti K."/>
            <person name="Salamov A."/>
            <person name="Andreopoulos B."/>
            <person name="Baker S."/>
            <person name="Barry K."/>
            <person name="Bills G."/>
            <person name="Bluhm B."/>
            <person name="Cannon C."/>
            <person name="Castanera R."/>
            <person name="Culley D."/>
            <person name="Daum C."/>
            <person name="Ezra D."/>
            <person name="Gonzalez J."/>
            <person name="Henrissat B."/>
            <person name="Kuo A."/>
            <person name="Liang C."/>
            <person name="Lipzen A."/>
            <person name="Lutzoni F."/>
            <person name="Magnuson J."/>
            <person name="Mondo S."/>
            <person name="Nolan M."/>
            <person name="Ohm R."/>
            <person name="Pangilinan J."/>
            <person name="Park H.-J."/>
            <person name="Ramirez L."/>
            <person name="Alfaro M."/>
            <person name="Sun H."/>
            <person name="Tritt A."/>
            <person name="Yoshinaga Y."/>
            <person name="Zwiers L.-H."/>
            <person name="Turgeon B."/>
            <person name="Goodwin S."/>
            <person name="Spatafora J."/>
            <person name="Crous P."/>
            <person name="Grigoriev I."/>
        </authorList>
    </citation>
    <scope>NUCLEOTIDE SEQUENCE</scope>
    <source>
        <strain evidence="2">CBS 175.79</strain>
    </source>
</reference>
<proteinExistence type="predicted"/>
<protein>
    <submittedName>
        <fullName evidence="2">Uncharacterized protein</fullName>
    </submittedName>
</protein>
<keyword evidence="3" id="KW-1185">Reference proteome</keyword>
<dbReference type="GeneID" id="54278762"/>
<keyword evidence="1" id="KW-0732">Signal</keyword>
<dbReference type="AlphaFoldDB" id="A0A6A5XZU2"/>
<evidence type="ECO:0000313" key="2">
    <source>
        <dbReference type="EMBL" id="KAF2017814.1"/>
    </source>
</evidence>
<evidence type="ECO:0000256" key="1">
    <source>
        <dbReference type="SAM" id="SignalP"/>
    </source>
</evidence>
<dbReference type="RefSeq" id="XP_033386153.1">
    <property type="nucleotide sequence ID" value="XM_033521365.1"/>
</dbReference>
<name>A0A6A5XZU2_9PLEO</name>
<sequence length="134" mass="14830">MCDERPPISSAKHLSLLLLSLGGLPATDEIPEILKWTGHAIIPFAHFDGHPLCQRLVRSTDLSWARRPPPHDHQPGCMNNSIGARIISSDPPPLSHWNLLSLTLSLFVLSTRTNNFLHLLCRIQIDTFPSGSSV</sequence>
<dbReference type="EMBL" id="ML978068">
    <property type="protein sequence ID" value="KAF2017814.1"/>
    <property type="molecule type" value="Genomic_DNA"/>
</dbReference>
<evidence type="ECO:0000313" key="3">
    <source>
        <dbReference type="Proteomes" id="UP000799778"/>
    </source>
</evidence>
<accession>A0A6A5XZU2</accession>
<organism evidence="2 3">
    <name type="scientific">Aaosphaeria arxii CBS 175.79</name>
    <dbReference type="NCBI Taxonomy" id="1450172"/>
    <lineage>
        <taxon>Eukaryota</taxon>
        <taxon>Fungi</taxon>
        <taxon>Dikarya</taxon>
        <taxon>Ascomycota</taxon>
        <taxon>Pezizomycotina</taxon>
        <taxon>Dothideomycetes</taxon>
        <taxon>Pleosporomycetidae</taxon>
        <taxon>Pleosporales</taxon>
        <taxon>Pleosporales incertae sedis</taxon>
        <taxon>Aaosphaeria</taxon>
    </lineage>
</organism>
<dbReference type="Proteomes" id="UP000799778">
    <property type="component" value="Unassembled WGS sequence"/>
</dbReference>